<name>G2E288_9GAMM</name>
<dbReference type="Proteomes" id="UP000004200">
    <property type="component" value="Unassembled WGS sequence"/>
</dbReference>
<gene>
    <name evidence="1" type="ORF">ThidrDRAFT_2401</name>
</gene>
<evidence type="ECO:0000313" key="1">
    <source>
        <dbReference type="EMBL" id="EGV31037.1"/>
    </source>
</evidence>
<organism evidence="1 2">
    <name type="scientific">Thiorhodococcus drewsii AZ1</name>
    <dbReference type="NCBI Taxonomy" id="765913"/>
    <lineage>
        <taxon>Bacteria</taxon>
        <taxon>Pseudomonadati</taxon>
        <taxon>Pseudomonadota</taxon>
        <taxon>Gammaproteobacteria</taxon>
        <taxon>Chromatiales</taxon>
        <taxon>Chromatiaceae</taxon>
        <taxon>Thiorhodococcus</taxon>
    </lineage>
</organism>
<keyword evidence="2" id="KW-1185">Reference proteome</keyword>
<evidence type="ECO:0000313" key="2">
    <source>
        <dbReference type="Proteomes" id="UP000004200"/>
    </source>
</evidence>
<dbReference type="EMBL" id="AFWT01000015">
    <property type="protein sequence ID" value="EGV31037.1"/>
    <property type="molecule type" value="Genomic_DNA"/>
</dbReference>
<sequence>MRNKKPLIDNGNPRKYFYTMDVAAQYDEERSNEKKWSAELTIILSTVQNE</sequence>
<reference evidence="1 2" key="1">
    <citation type="submission" date="2011-06" db="EMBL/GenBank/DDBJ databases">
        <title>The draft genome of Thiorhodococcus drewsii AZ1.</title>
        <authorList>
            <consortium name="US DOE Joint Genome Institute (JGI-PGF)"/>
            <person name="Lucas S."/>
            <person name="Han J."/>
            <person name="Lapidus A."/>
            <person name="Cheng J.-F."/>
            <person name="Goodwin L."/>
            <person name="Pitluck S."/>
            <person name="Peters L."/>
            <person name="Land M.L."/>
            <person name="Hauser L."/>
            <person name="Vogl K."/>
            <person name="Liu Z."/>
            <person name="Imhoff J."/>
            <person name="Thiel V."/>
            <person name="Frigaard N.-U."/>
            <person name="Bryant D.A."/>
            <person name="Woyke T.J."/>
        </authorList>
    </citation>
    <scope>NUCLEOTIDE SEQUENCE [LARGE SCALE GENOMIC DNA]</scope>
    <source>
        <strain evidence="1 2">AZ1</strain>
    </source>
</reference>
<accession>G2E288</accession>
<dbReference type="AlphaFoldDB" id="G2E288"/>
<proteinExistence type="predicted"/>
<comment type="caution">
    <text evidence="1">The sequence shown here is derived from an EMBL/GenBank/DDBJ whole genome shotgun (WGS) entry which is preliminary data.</text>
</comment>
<protein>
    <submittedName>
        <fullName evidence="1">Uncharacterized protein</fullName>
    </submittedName>
</protein>